<dbReference type="KEGG" id="epa:114574812"/>
<name>A0A913YGP6_EXADI</name>
<dbReference type="SUPFAM" id="SSF55729">
    <property type="entry name" value="Acyl-CoA N-acyltransferases (Nat)"/>
    <property type="match status" value="1"/>
</dbReference>
<dbReference type="InterPro" id="IPR052729">
    <property type="entry name" value="Acyl/Acetyltrans_Enzymes"/>
</dbReference>
<dbReference type="GeneID" id="114574812"/>
<dbReference type="RefSeq" id="XP_028514198.1">
    <property type="nucleotide sequence ID" value="XM_028658397.1"/>
</dbReference>
<dbReference type="OrthoDB" id="5771378at2759"/>
<organism evidence="2 3">
    <name type="scientific">Exaiptasia diaphana</name>
    <name type="common">Tropical sea anemone</name>
    <name type="synonym">Aiptasia pulchella</name>
    <dbReference type="NCBI Taxonomy" id="2652724"/>
    <lineage>
        <taxon>Eukaryota</taxon>
        <taxon>Metazoa</taxon>
        <taxon>Cnidaria</taxon>
        <taxon>Anthozoa</taxon>
        <taxon>Hexacorallia</taxon>
        <taxon>Actiniaria</taxon>
        <taxon>Aiptasiidae</taxon>
        <taxon>Exaiptasia</taxon>
    </lineage>
</organism>
<keyword evidence="3" id="KW-1185">Reference proteome</keyword>
<protein>
    <recommendedName>
        <fullName evidence="1">N-acetyltransferase domain-containing protein</fullName>
    </recommendedName>
</protein>
<dbReference type="Gene3D" id="3.40.630.90">
    <property type="match status" value="1"/>
</dbReference>
<dbReference type="PROSITE" id="PS51186">
    <property type="entry name" value="GNAT"/>
    <property type="match status" value="1"/>
</dbReference>
<reference evidence="2" key="1">
    <citation type="submission" date="2022-11" db="UniProtKB">
        <authorList>
            <consortium name="EnsemblMetazoa"/>
        </authorList>
    </citation>
    <scope>IDENTIFICATION</scope>
</reference>
<dbReference type="OMA" id="FEHLCVF"/>
<dbReference type="InterPro" id="IPR041496">
    <property type="entry name" value="YitH/HolE_GNAT"/>
</dbReference>
<dbReference type="EnsemblMetazoa" id="XM_028658397.1">
    <property type="protein sequence ID" value="XP_028514198.1"/>
    <property type="gene ID" value="LOC114574812"/>
</dbReference>
<feature type="domain" description="N-acetyltransferase" evidence="1">
    <location>
        <begin position="4"/>
        <end position="145"/>
    </location>
</feature>
<evidence type="ECO:0000313" key="2">
    <source>
        <dbReference type="EnsemblMetazoa" id="XP_028514198.1"/>
    </source>
</evidence>
<dbReference type="Proteomes" id="UP000887567">
    <property type="component" value="Unplaced"/>
</dbReference>
<dbReference type="PANTHER" id="PTHR47237">
    <property type="entry name" value="SLL0310 PROTEIN"/>
    <property type="match status" value="1"/>
</dbReference>
<dbReference type="PANTHER" id="PTHR47237:SF1">
    <property type="entry name" value="SLL0310 PROTEIN"/>
    <property type="match status" value="1"/>
</dbReference>
<dbReference type="Pfam" id="PF18014">
    <property type="entry name" value="Acetyltransf_18"/>
    <property type="match status" value="1"/>
</dbReference>
<accession>A0A913YGP6</accession>
<dbReference type="InterPro" id="IPR000182">
    <property type="entry name" value="GNAT_dom"/>
</dbReference>
<evidence type="ECO:0000313" key="3">
    <source>
        <dbReference type="Proteomes" id="UP000887567"/>
    </source>
</evidence>
<dbReference type="Pfam" id="PF00583">
    <property type="entry name" value="Acetyltransf_1"/>
    <property type="match status" value="1"/>
</dbReference>
<dbReference type="GO" id="GO:0016747">
    <property type="term" value="F:acyltransferase activity, transferring groups other than amino-acyl groups"/>
    <property type="evidence" value="ECO:0007669"/>
    <property type="project" value="InterPro"/>
</dbReference>
<dbReference type="AlphaFoldDB" id="A0A913YGP6"/>
<dbReference type="Gene3D" id="3.40.630.30">
    <property type="match status" value="1"/>
</dbReference>
<evidence type="ECO:0000259" key="1">
    <source>
        <dbReference type="PROSITE" id="PS51186"/>
    </source>
</evidence>
<sequence>MEEFNIHEITSIDASAILFIKETMASLECRPGLEDVECFLASDHPGIYIGELNGTPIGSVSFTKYCSTYYSFGLYLVEEIYRGKGYGMQIFNTAIKEIDSSQNISAYAVPSIAKKYEIHGFRTQWLCSNYDINLTKALEFLKAIPSNQNGLTAKSTTEIDQEALLSYDTAVFGYQRNSFLMKWLHAKGSHVKVVVNSERTIVGYAAARVAYLQHEGYRLGPLFADSDEAAKVLLKALFEEILCNGISTSHSVTIFCLKRNSNSMELMEQLHGKHTFDLAYITTKGVPNGCFDKWFGITSPEIG</sequence>
<dbReference type="InterPro" id="IPR016181">
    <property type="entry name" value="Acyl_CoA_acyltransferase"/>
</dbReference>
<dbReference type="CDD" id="cd04301">
    <property type="entry name" value="NAT_SF"/>
    <property type="match status" value="1"/>
</dbReference>
<proteinExistence type="predicted"/>